<dbReference type="EMBL" id="VZRX01000479">
    <property type="protein sequence ID" value="NWX25373.1"/>
    <property type="molecule type" value="Genomic_DNA"/>
</dbReference>
<protein>
    <submittedName>
        <fullName evidence="2">ERIC3 protein</fullName>
    </submittedName>
</protein>
<feature type="non-terminal residue" evidence="2">
    <location>
        <position position="1"/>
    </location>
</feature>
<feature type="non-terminal residue" evidence="2">
    <location>
        <position position="249"/>
    </location>
</feature>
<dbReference type="PANTHER" id="PTHR23034">
    <property type="entry name" value="GLUTAMATE-RICH PROTEIN 3"/>
    <property type="match status" value="1"/>
</dbReference>
<organism evidence="2 3">
    <name type="scientific">Notiomystis cincta</name>
    <dbReference type="NCBI Taxonomy" id="366454"/>
    <lineage>
        <taxon>Eukaryota</taxon>
        <taxon>Metazoa</taxon>
        <taxon>Chordata</taxon>
        <taxon>Craniata</taxon>
        <taxon>Vertebrata</taxon>
        <taxon>Euteleostomi</taxon>
        <taxon>Archelosauria</taxon>
        <taxon>Archosauria</taxon>
        <taxon>Dinosauria</taxon>
        <taxon>Saurischia</taxon>
        <taxon>Theropoda</taxon>
        <taxon>Coelurosauria</taxon>
        <taxon>Aves</taxon>
        <taxon>Neognathae</taxon>
        <taxon>Neoaves</taxon>
        <taxon>Telluraves</taxon>
        <taxon>Australaves</taxon>
        <taxon>Passeriformes</taxon>
        <taxon>Notiomystidae</taxon>
        <taxon>Notiomystis</taxon>
    </lineage>
</organism>
<gene>
    <name evidence="2" type="primary">Erich3_0</name>
    <name evidence="2" type="ORF">NOTCIN_R09213</name>
</gene>
<dbReference type="InterPro" id="IPR048257">
    <property type="entry name" value="DUF4590"/>
</dbReference>
<dbReference type="Proteomes" id="UP000579558">
    <property type="component" value="Unassembled WGS sequence"/>
</dbReference>
<feature type="domain" description="DUF4590" evidence="1">
    <location>
        <begin position="79"/>
        <end position="185"/>
    </location>
</feature>
<evidence type="ECO:0000259" key="1">
    <source>
        <dbReference type="Pfam" id="PF15257"/>
    </source>
</evidence>
<evidence type="ECO:0000313" key="3">
    <source>
        <dbReference type="Proteomes" id="UP000579558"/>
    </source>
</evidence>
<evidence type="ECO:0000313" key="2">
    <source>
        <dbReference type="EMBL" id="NWX25373.1"/>
    </source>
</evidence>
<name>A0A7K6UQY5_9PASS</name>
<dbReference type="Pfam" id="PF15257">
    <property type="entry name" value="DUF4590"/>
    <property type="match status" value="1"/>
</dbReference>
<keyword evidence="3" id="KW-1185">Reference proteome</keyword>
<accession>A0A7K6UQY5</accession>
<dbReference type="PANTHER" id="PTHR23034:SF2">
    <property type="entry name" value="GLUTAMATE-RICH PROTEIN 3"/>
    <property type="match status" value="1"/>
</dbReference>
<proteinExistence type="predicted"/>
<dbReference type="InterPro" id="IPR027962">
    <property type="entry name" value="ERICH3"/>
</dbReference>
<dbReference type="AlphaFoldDB" id="A0A7K6UQY5"/>
<reference evidence="2 3" key="1">
    <citation type="submission" date="2019-09" db="EMBL/GenBank/DDBJ databases">
        <title>Bird 10,000 Genomes (B10K) Project - Family phase.</title>
        <authorList>
            <person name="Zhang G."/>
        </authorList>
    </citation>
    <scope>NUCLEOTIDE SEQUENCE [LARGE SCALE GENOMIC DNA]</scope>
    <source>
        <strain evidence="2">B10K-DU-029-75</strain>
    </source>
</reference>
<dbReference type="OrthoDB" id="120976at2759"/>
<sequence>YQLPVINPRVVPVPPPRLDRGDRCAVRGGLPTGRRFRPTTAFNEQLLIKNTRGFPKSPLCSNAFVTMVYLGKSMHVSLTGYKDEIKIYQQHCGGENVCVYKGQLLEGDIFQFTSKRHQGFPFSLTFFLNGMQVDRLSCCCEYKHQRRSRLRCRHRYFRVLDVEGAFPCYRCIIAMGLDKKLSSPKTRIEYHEETHVYSWGHAMHSETSDSSVEQNSSENSVLVILPGHEASMETVEEILETEDEYRKEE</sequence>
<comment type="caution">
    <text evidence="2">The sequence shown here is derived from an EMBL/GenBank/DDBJ whole genome shotgun (WGS) entry which is preliminary data.</text>
</comment>